<evidence type="ECO:0000256" key="1">
    <source>
        <dbReference type="SAM" id="MobiDB-lite"/>
    </source>
</evidence>
<name>A0A3M7P7U6_BRAPC</name>
<reference evidence="2 3" key="1">
    <citation type="journal article" date="2018" name="Sci. Rep.">
        <title>Genomic signatures of local adaptation to the degree of environmental predictability in rotifers.</title>
        <authorList>
            <person name="Franch-Gras L."/>
            <person name="Hahn C."/>
            <person name="Garcia-Roger E.M."/>
            <person name="Carmona M.J."/>
            <person name="Serra M."/>
            <person name="Gomez A."/>
        </authorList>
    </citation>
    <scope>NUCLEOTIDE SEQUENCE [LARGE SCALE GENOMIC DNA]</scope>
    <source>
        <strain evidence="2">HYR1</strain>
    </source>
</reference>
<protein>
    <submittedName>
        <fullName evidence="2">Uncharacterized protein</fullName>
    </submittedName>
</protein>
<dbReference type="AlphaFoldDB" id="A0A3M7P7U6"/>
<organism evidence="2 3">
    <name type="scientific">Brachionus plicatilis</name>
    <name type="common">Marine rotifer</name>
    <name type="synonym">Brachionus muelleri</name>
    <dbReference type="NCBI Taxonomy" id="10195"/>
    <lineage>
        <taxon>Eukaryota</taxon>
        <taxon>Metazoa</taxon>
        <taxon>Spiralia</taxon>
        <taxon>Gnathifera</taxon>
        <taxon>Rotifera</taxon>
        <taxon>Eurotatoria</taxon>
        <taxon>Monogononta</taxon>
        <taxon>Pseudotrocha</taxon>
        <taxon>Ploima</taxon>
        <taxon>Brachionidae</taxon>
        <taxon>Brachionus</taxon>
    </lineage>
</organism>
<dbReference type="EMBL" id="REGN01012788">
    <property type="protein sequence ID" value="RMZ94817.1"/>
    <property type="molecule type" value="Genomic_DNA"/>
</dbReference>
<keyword evidence="3" id="KW-1185">Reference proteome</keyword>
<feature type="region of interest" description="Disordered" evidence="1">
    <location>
        <begin position="25"/>
        <end position="44"/>
    </location>
</feature>
<evidence type="ECO:0000313" key="3">
    <source>
        <dbReference type="Proteomes" id="UP000276133"/>
    </source>
</evidence>
<proteinExistence type="predicted"/>
<gene>
    <name evidence="2" type="ORF">BpHYR1_049509</name>
</gene>
<sequence>MSFRRQNNLNDIGLSLSVNQLTTKDEPKPFLLNSPKKSERNPNFNCKSRFESDLERSSTTFSSHGSFYYFESNFDFFNKKNIEPNASKNTRFIDNTYNIQKNNSIQNIVTKSDNLKQMNDFSNENHYQFKMPSFTRFRKELELIRLNRKIKNPTIVKRRNLMFKNSYLEIQLDQHLINFKT</sequence>
<comment type="caution">
    <text evidence="2">The sequence shown here is derived from an EMBL/GenBank/DDBJ whole genome shotgun (WGS) entry which is preliminary data.</text>
</comment>
<evidence type="ECO:0000313" key="2">
    <source>
        <dbReference type="EMBL" id="RMZ94817.1"/>
    </source>
</evidence>
<accession>A0A3M7P7U6</accession>
<dbReference type="Proteomes" id="UP000276133">
    <property type="component" value="Unassembled WGS sequence"/>
</dbReference>